<dbReference type="InterPro" id="IPR007452">
    <property type="entry name" value="TamB_C"/>
</dbReference>
<feature type="transmembrane region" description="Helical" evidence="5">
    <location>
        <begin position="12"/>
        <end position="32"/>
    </location>
</feature>
<organism evidence="7 8">
    <name type="scientific">Vibrio fortis</name>
    <dbReference type="NCBI Taxonomy" id="212667"/>
    <lineage>
        <taxon>Bacteria</taxon>
        <taxon>Pseudomonadati</taxon>
        <taxon>Pseudomonadota</taxon>
        <taxon>Gammaproteobacteria</taxon>
        <taxon>Vibrionales</taxon>
        <taxon>Vibrionaceae</taxon>
        <taxon>Vibrio</taxon>
    </lineage>
</organism>
<feature type="domain" description="Translocation and assembly module TamB C-terminal" evidence="6">
    <location>
        <begin position="917"/>
        <end position="1250"/>
    </location>
</feature>
<dbReference type="Pfam" id="PF04357">
    <property type="entry name" value="TamB"/>
    <property type="match status" value="1"/>
</dbReference>
<dbReference type="OrthoDB" id="5555605at2"/>
<reference evidence="7 8" key="1">
    <citation type="submission" date="2014-02" db="EMBL/GenBank/DDBJ databases">
        <title>Vibrio fortis Dalian14 Genome Sequencing.</title>
        <authorList>
            <person name="Wang Y."/>
            <person name="Song L."/>
            <person name="Liu G."/>
            <person name="Ding J."/>
        </authorList>
    </citation>
    <scope>NUCLEOTIDE SEQUENCE [LARGE SCALE GENOMIC DNA]</scope>
    <source>
        <strain evidence="7 8">Dalian14</strain>
    </source>
</reference>
<keyword evidence="4 5" id="KW-0472">Membrane</keyword>
<dbReference type="GO" id="GO:0009306">
    <property type="term" value="P:protein secretion"/>
    <property type="evidence" value="ECO:0007669"/>
    <property type="project" value="InterPro"/>
</dbReference>
<dbReference type="STRING" id="212667.VFDL14_13305"/>
<accession>A0A066ULB2</accession>
<dbReference type="GO" id="GO:0005886">
    <property type="term" value="C:plasma membrane"/>
    <property type="evidence" value="ECO:0007669"/>
    <property type="project" value="InterPro"/>
</dbReference>
<dbReference type="GO" id="GO:0097347">
    <property type="term" value="C:TAM protein secretion complex"/>
    <property type="evidence" value="ECO:0007669"/>
    <property type="project" value="TreeGrafter"/>
</dbReference>
<evidence type="ECO:0000259" key="6">
    <source>
        <dbReference type="Pfam" id="PF04357"/>
    </source>
</evidence>
<proteinExistence type="predicted"/>
<dbReference type="PANTHER" id="PTHR36985">
    <property type="entry name" value="TRANSLOCATION AND ASSEMBLY MODULE SUBUNIT TAMB"/>
    <property type="match status" value="1"/>
</dbReference>
<keyword evidence="3 5" id="KW-1133">Transmembrane helix</keyword>
<dbReference type="Proteomes" id="UP000027219">
    <property type="component" value="Unassembled WGS sequence"/>
</dbReference>
<dbReference type="AlphaFoldDB" id="A0A066ULB2"/>
<dbReference type="EMBL" id="JFFR01000031">
    <property type="protein sequence ID" value="KDN26652.1"/>
    <property type="molecule type" value="Genomic_DNA"/>
</dbReference>
<evidence type="ECO:0000256" key="1">
    <source>
        <dbReference type="ARBA" id="ARBA00004167"/>
    </source>
</evidence>
<protein>
    <recommendedName>
        <fullName evidence="6">Translocation and assembly module TamB C-terminal domain-containing protein</fullName>
    </recommendedName>
</protein>
<evidence type="ECO:0000313" key="8">
    <source>
        <dbReference type="Proteomes" id="UP000027219"/>
    </source>
</evidence>
<dbReference type="PANTHER" id="PTHR36985:SF1">
    <property type="entry name" value="TRANSLOCATION AND ASSEMBLY MODULE SUBUNIT TAMB"/>
    <property type="match status" value="1"/>
</dbReference>
<dbReference type="RefSeq" id="WP_032553289.1">
    <property type="nucleotide sequence ID" value="NZ_JFFR01000031.1"/>
</dbReference>
<sequence>MIKVIGKIFKWTSISIVSILLLVLTLVGLALFTNPGLNAVLWGAEKALPQLKVESTKGALFPRFSLHNVQFVDESLHINTQLDKIELAINPRCLLDPQVCVDELTLQGLDFAFTELPPPAEEEAEPTAPLTSISTPLPITLNRVNFDDISLDILGNKIDWQRFSTAMNMKGDVLTISPTVFDDLTVKLAETEPSVEEDAKPETAKEAEAIVLPEVWIPLTVALERFDLNRFKLEQETPIIVNHLGLEAKVGEHDVDVQALELDMPQAEADLEAKVQLKGGYPLELDLSALVKETDVAGQKLQLSAKGSVEELTLDATLSELIEAKLSGELKPLEPTLPFDLELNDGKAQWPLKGNSDYQVAIKQLKTNGSLEGFQLNLDANAKGKDIPDISLDVEGAGSTEHIDLQRLDIATLGGHVTGAVKANWKELVNWQADIGLQHIQPGLQWPEAEGDISGNLKTSGSLTEVGGWQVELPTLDIDGILREYPLNIKGQLSASDKTASGEPSVETSGLRLSHGVNAINVVGKLDKQWDMDVAIDFPELVKSVPDLRGTLVGDIALSGPMKEPNVDLGLNINSVKWKDEATLDSLALNGSVTPLPAPQADIVLKANGISYQEQKVESVELKVDGGEKSHKLTLDVVSDIVSTSLAISGELVQKPSMVWKGALERVTLSTEQGPWRLEKPVAITADIDKQFADVAAHCWLQADSSVCLTEDIRAGKSGTAKLAITDFDFEQVKQFIPKATQLTGSVNVQAEAKWDEKLAPEVSAQIELPKGQVIQDAGESITLGWESIKVNAKLKDNRLEADWLLDVTDNGDLTGSLVLPDVVVEDKQVEAALQLSTFHLDFLAPLLGEYSLLQAHLSSDLKVKGSLMHPQVFGSFMVDDMQVKGDITPVDIKDGRIGLDFDGYSANLDAAIVTPDGQLDVEGKGQWQDLEAWSTQVRVFADDLMVDVPPMVKVKVVPDMTIDISPKLARITGDISLPWGRIVVEELPPSAVGVSSDQVILNKDLQPEGETKVPFNVETNINISIGDDFKLSAFGLEGDLVGKLNVAQRDQGPFITGEVNIVDGTYQSFGQDLIIKEGKILMNGPPDQPYVAINAIRNPDNTQDDVTAGVRVTGPATEPKIDIYSDPSMPQANALSYLLRGQDIDGEAGSGSMTTTLIGLSLAKSGKVVGEIGEAFGVQDLQLDTAGSGEDSQVTVSGYILPGLQVKYGVGIFDSLGEFTVRYRLMQDLYVEAVSGVDSAVDLLYQFEFE</sequence>
<comment type="subcellular location">
    <subcellularLocation>
        <location evidence="1">Membrane</location>
        <topology evidence="1">Single-pass membrane protein</topology>
    </subcellularLocation>
</comment>
<keyword evidence="2 5" id="KW-0812">Transmembrane</keyword>
<evidence type="ECO:0000256" key="3">
    <source>
        <dbReference type="ARBA" id="ARBA00022989"/>
    </source>
</evidence>
<evidence type="ECO:0000313" key="7">
    <source>
        <dbReference type="EMBL" id="KDN26652.1"/>
    </source>
</evidence>
<keyword evidence="8" id="KW-1185">Reference proteome</keyword>
<gene>
    <name evidence="7" type="ORF">VFDL14_13305</name>
</gene>
<comment type="caution">
    <text evidence="7">The sequence shown here is derived from an EMBL/GenBank/DDBJ whole genome shotgun (WGS) entry which is preliminary data.</text>
</comment>
<evidence type="ECO:0000256" key="5">
    <source>
        <dbReference type="SAM" id="Phobius"/>
    </source>
</evidence>
<evidence type="ECO:0000256" key="2">
    <source>
        <dbReference type="ARBA" id="ARBA00022692"/>
    </source>
</evidence>
<evidence type="ECO:0000256" key="4">
    <source>
        <dbReference type="ARBA" id="ARBA00023136"/>
    </source>
</evidence>
<name>A0A066ULB2_9VIBR</name>